<evidence type="ECO:0000256" key="11">
    <source>
        <dbReference type="PROSITE-ProRule" id="PRU00278"/>
    </source>
</evidence>
<evidence type="ECO:0000313" key="14">
    <source>
        <dbReference type="EMBL" id="SHF69521.1"/>
    </source>
</evidence>
<dbReference type="InterPro" id="IPR046357">
    <property type="entry name" value="PPIase_dom_sf"/>
</dbReference>
<evidence type="ECO:0000259" key="13">
    <source>
        <dbReference type="PROSITE" id="PS50198"/>
    </source>
</evidence>
<keyword evidence="15" id="KW-1185">Reference proteome</keyword>
<dbReference type="AlphaFoldDB" id="A0A1M5DRN7"/>
<keyword evidence="6 12" id="KW-0472">Membrane</keyword>
<dbReference type="Gene3D" id="1.10.4030.10">
    <property type="entry name" value="Porin chaperone SurA, peptide-binding domain"/>
    <property type="match status" value="1"/>
</dbReference>
<dbReference type="GO" id="GO:0005886">
    <property type="term" value="C:plasma membrane"/>
    <property type="evidence" value="ECO:0007669"/>
    <property type="project" value="UniProtKB-SubCell"/>
</dbReference>
<dbReference type="RefSeq" id="WP_072960935.1">
    <property type="nucleotide sequence ID" value="NZ_FQUH01000015.1"/>
</dbReference>
<dbReference type="GO" id="GO:0003755">
    <property type="term" value="F:peptidyl-prolyl cis-trans isomerase activity"/>
    <property type="evidence" value="ECO:0007669"/>
    <property type="project" value="UniProtKB-KW"/>
</dbReference>
<dbReference type="InterPro" id="IPR000297">
    <property type="entry name" value="PPIase_PpiC"/>
</dbReference>
<accession>A0A1M5DRN7</accession>
<dbReference type="PANTHER" id="PTHR47529">
    <property type="entry name" value="PEPTIDYL-PROLYL CIS-TRANS ISOMERASE D"/>
    <property type="match status" value="1"/>
</dbReference>
<gene>
    <name evidence="14" type="ORF">SAMN02745781_02942</name>
</gene>
<dbReference type="PROSITE" id="PS50198">
    <property type="entry name" value="PPIC_PPIASE_2"/>
    <property type="match status" value="1"/>
</dbReference>
<dbReference type="NCBIfam" id="NF008054">
    <property type="entry name" value="PRK10788.1"/>
    <property type="match status" value="1"/>
</dbReference>
<comment type="similarity">
    <text evidence="8">Belongs to the PpiD chaperone family.</text>
</comment>
<proteinExistence type="inferred from homology"/>
<keyword evidence="2" id="KW-1003">Cell membrane</keyword>
<evidence type="ECO:0000313" key="15">
    <source>
        <dbReference type="Proteomes" id="UP000184159"/>
    </source>
</evidence>
<evidence type="ECO:0000256" key="12">
    <source>
        <dbReference type="SAM" id="Phobius"/>
    </source>
</evidence>
<dbReference type="Gene3D" id="3.10.50.40">
    <property type="match status" value="1"/>
</dbReference>
<evidence type="ECO:0000256" key="10">
    <source>
        <dbReference type="ARBA" id="ARBA00042775"/>
    </source>
</evidence>
<evidence type="ECO:0000256" key="4">
    <source>
        <dbReference type="ARBA" id="ARBA00022692"/>
    </source>
</evidence>
<organism evidence="14 15">
    <name type="scientific">Vibrio gazogenes DSM 21264 = NBRC 103151</name>
    <dbReference type="NCBI Taxonomy" id="1123492"/>
    <lineage>
        <taxon>Bacteria</taxon>
        <taxon>Pseudomonadati</taxon>
        <taxon>Pseudomonadota</taxon>
        <taxon>Gammaproteobacteria</taxon>
        <taxon>Vibrionales</taxon>
        <taxon>Vibrionaceae</taxon>
        <taxon>Vibrio</taxon>
    </lineage>
</organism>
<dbReference type="InterPro" id="IPR027304">
    <property type="entry name" value="Trigger_fact/SurA_dom_sf"/>
</dbReference>
<evidence type="ECO:0000256" key="1">
    <source>
        <dbReference type="ARBA" id="ARBA00004382"/>
    </source>
</evidence>
<evidence type="ECO:0000256" key="9">
    <source>
        <dbReference type="ARBA" id="ARBA00040743"/>
    </source>
</evidence>
<feature type="transmembrane region" description="Helical" evidence="12">
    <location>
        <begin position="12"/>
        <end position="35"/>
    </location>
</feature>
<evidence type="ECO:0000256" key="2">
    <source>
        <dbReference type="ARBA" id="ARBA00022475"/>
    </source>
</evidence>
<evidence type="ECO:0000256" key="3">
    <source>
        <dbReference type="ARBA" id="ARBA00022519"/>
    </source>
</evidence>
<comment type="subcellular location">
    <subcellularLocation>
        <location evidence="1">Cell inner membrane</location>
        <topology evidence="1">Single-pass type II membrane protein</topology>
        <orientation evidence="1">Periplasmic side</orientation>
    </subcellularLocation>
</comment>
<evidence type="ECO:0000256" key="7">
    <source>
        <dbReference type="ARBA" id="ARBA00023186"/>
    </source>
</evidence>
<dbReference type="SUPFAM" id="SSF109998">
    <property type="entry name" value="Triger factor/SurA peptide-binding domain-like"/>
    <property type="match status" value="1"/>
</dbReference>
<keyword evidence="3" id="KW-0997">Cell inner membrane</keyword>
<keyword evidence="11" id="KW-0697">Rotamase</keyword>
<keyword evidence="7" id="KW-0143">Chaperone</keyword>
<feature type="domain" description="PpiC" evidence="13">
    <location>
        <begin position="268"/>
        <end position="359"/>
    </location>
</feature>
<dbReference type="EMBL" id="FQUH01000015">
    <property type="protein sequence ID" value="SHF69521.1"/>
    <property type="molecule type" value="Genomic_DNA"/>
</dbReference>
<keyword evidence="5 12" id="KW-1133">Transmembrane helix</keyword>
<name>A0A1M5DRN7_VIBGA</name>
<keyword evidence="4 12" id="KW-0812">Transmembrane</keyword>
<dbReference type="Pfam" id="PF13624">
    <property type="entry name" value="SurA_N_3"/>
    <property type="match status" value="1"/>
</dbReference>
<dbReference type="Proteomes" id="UP000184159">
    <property type="component" value="Unassembled WGS sequence"/>
</dbReference>
<dbReference type="SUPFAM" id="SSF54534">
    <property type="entry name" value="FKBP-like"/>
    <property type="match status" value="1"/>
</dbReference>
<protein>
    <recommendedName>
        <fullName evidence="9">Periplasmic chaperone PpiD</fullName>
    </recommendedName>
    <alternativeName>
        <fullName evidence="10">Periplasmic folding chaperone</fullName>
    </alternativeName>
</protein>
<dbReference type="PANTHER" id="PTHR47529:SF1">
    <property type="entry name" value="PERIPLASMIC CHAPERONE PPID"/>
    <property type="match status" value="1"/>
</dbReference>
<dbReference type="InterPro" id="IPR052029">
    <property type="entry name" value="PpiD_chaperone"/>
</dbReference>
<evidence type="ECO:0000256" key="8">
    <source>
        <dbReference type="ARBA" id="ARBA00038408"/>
    </source>
</evidence>
<evidence type="ECO:0000256" key="5">
    <source>
        <dbReference type="ARBA" id="ARBA00022989"/>
    </source>
</evidence>
<dbReference type="Pfam" id="PF13145">
    <property type="entry name" value="Rotamase_2"/>
    <property type="match status" value="1"/>
</dbReference>
<sequence length="617" mass="68962">MMDRLREGVNSIAIKIILGLIILSFVFAGVSSYLVGGSNNAAAKVGGTKISRAEFEQAYQNERNRMQSQLGDYFSNLLADPSYVASFRRSVLDKMVNDVLLEQHAEALGLRISDEQVRQAIVDMPQFQSDGKFDQNIYQTALRRAGFSPDSFATFLRSDLLRNQLLTAVQSSDFTLGGEVDTQAALFAQKREIRTIKLATDDYAKKIQLSDEDLNAYYKSHEDHFMRPEQFKISYLELSADKLKSSIKVTDDEAEKYYQDHADQYATKAQRKVSHILVKDEKQADALLKQLQEGADFSKLAKEDSQDPGSASKGGELDWFEKGVMDPAFEKAAFALKKVGDLSGVVKSNFGYHIIKLDAMKPAQVKPFTAVKDDVIASIRDERALDRFYQLQNDLEKVAFESPDSLDEAAKAIQEKVHTTDFVSLTDLPEILRAAPVQKALNNPEVKNEGLNSSVVEVAPEDVVVVRIEESRPETLLSFDTVKAQVVEGLSKVKAEQQTEAIAEKVLAGLKQGDMTALKKNQLKFGELTMIDRSSPLARSVFAMQKPQDGQPVYGQTKDRQGNIVLVELTKVESTTDKQLTQQLAVQMQRLNRQQDLTGLLNILREQTDIDYYLATQ</sequence>
<evidence type="ECO:0000256" key="6">
    <source>
        <dbReference type="ARBA" id="ARBA00023136"/>
    </source>
</evidence>
<keyword evidence="11 14" id="KW-0413">Isomerase</keyword>
<reference evidence="15" key="1">
    <citation type="submission" date="2016-11" db="EMBL/GenBank/DDBJ databases">
        <authorList>
            <person name="Varghese N."/>
            <person name="Submissions S."/>
        </authorList>
    </citation>
    <scope>NUCLEOTIDE SEQUENCE [LARGE SCALE GENOMIC DNA]</scope>
    <source>
        <strain evidence="15">DSM 21264</strain>
    </source>
</reference>